<evidence type="ECO:0000256" key="1">
    <source>
        <dbReference type="SAM" id="MobiDB-lite"/>
    </source>
</evidence>
<name>A0A384ZWS3_9CAUD</name>
<gene>
    <name evidence="2" type="ORF">JA13_307</name>
</gene>
<evidence type="ECO:0000313" key="2">
    <source>
        <dbReference type="EMBL" id="AXG66710.1"/>
    </source>
</evidence>
<dbReference type="Proteomes" id="UP000263742">
    <property type="component" value="Segment"/>
</dbReference>
<dbReference type="EMBL" id="MH460460">
    <property type="protein sequence ID" value="AXG66710.1"/>
    <property type="molecule type" value="Genomic_DNA"/>
</dbReference>
<proteinExistence type="predicted"/>
<sequence length="308" mass="34044">MAITPNKDLVNVVVRLLDGKTSRITGITKTGYTVEGSDKQIPMTELVRKGRVLQQLDPAKLKEIPAEQTYLMSDGYLHIHTRDAMRRIKKGETVDIPPSNSEWLRKTKTVKVVKVKGESKPKKITPNKPVRADASKVKAPKRLKTDAQKTKKVVAKAAPKSTPVDRSAETAETLFLVIENARTNRKAFKEFKAIVSAAMGVTAKDLPDTASEIIEKFGAAKVRKGLAALSEHFNRRRAELSLPRSLKAFISSGRLTLTPAQFRQVLEVIAPTIPKEIVADVAKYYFNGEFVISKTPDRNTTKKSNGGN</sequence>
<organism evidence="2 3">
    <name type="scientific">Dickeya phage vB_DsoM_JA13</name>
    <dbReference type="NCBI Taxonomy" id="2283030"/>
    <lineage>
        <taxon>Viruses</taxon>
        <taxon>Duplodnaviria</taxon>
        <taxon>Heunggongvirae</taxon>
        <taxon>Uroviricota</taxon>
        <taxon>Caudoviricetes</taxon>
        <taxon>Salmondvirus</taxon>
        <taxon>Salmondvirus JA11</taxon>
    </lineage>
</organism>
<accession>A0A384ZWS3</accession>
<protein>
    <submittedName>
        <fullName evidence="2">Uncharacterized protein</fullName>
    </submittedName>
</protein>
<evidence type="ECO:0000313" key="3">
    <source>
        <dbReference type="Proteomes" id="UP000263742"/>
    </source>
</evidence>
<feature type="region of interest" description="Disordered" evidence="1">
    <location>
        <begin position="118"/>
        <end position="158"/>
    </location>
</feature>
<reference evidence="2 3" key="1">
    <citation type="journal article" date="2018" name="Front. Microbiol.">
        <title>Jumbo Bacteriophages Are Represented Within an Increasing Diversity of Environmental Viruses Infecting the Emerging Phytopathogen, Dickeya solani.</title>
        <authorList>
            <person name="Day A.W."/>
            <person name="Ahn J."/>
            <person name="Salmond G.P.C."/>
        </authorList>
    </citation>
    <scope>NUCLEOTIDE SEQUENCE [LARGE SCALE GENOMIC DNA]</scope>
</reference>